<feature type="domain" description="Major facilitator superfamily (MFS) profile" evidence="7">
    <location>
        <begin position="17"/>
        <end position="393"/>
    </location>
</feature>
<proteinExistence type="predicted"/>
<dbReference type="PROSITE" id="PS50850">
    <property type="entry name" value="MFS"/>
    <property type="match status" value="1"/>
</dbReference>
<evidence type="ECO:0000256" key="6">
    <source>
        <dbReference type="SAM" id="Phobius"/>
    </source>
</evidence>
<dbReference type="GO" id="GO:0022857">
    <property type="term" value="F:transmembrane transporter activity"/>
    <property type="evidence" value="ECO:0007669"/>
    <property type="project" value="InterPro"/>
</dbReference>
<dbReference type="RefSeq" id="WP_151152128.1">
    <property type="nucleotide sequence ID" value="NZ_WAIE01000013.1"/>
</dbReference>
<feature type="transmembrane region" description="Helical" evidence="6">
    <location>
        <begin position="213"/>
        <end position="233"/>
    </location>
</feature>
<sequence length="393" mass="41826">MSSQRSSTQPYGAALPAVLFVVLIFFLNFTTRIVLAPLMPVLETQLGFDHAAAGSLFLALGIGNGTGLLLNGFISREINHNRTVGLSAICTGIVSLCLSQAWSYWSLLCGMLLLGVSVGTYLPSGIATVTSLVRPEDWGKTIATHEGAPNTAFVAAPLLAEAVLLFSGWNSAMLLLGTAQILTGILFLRFGRGGAFPGVSPLSKMASDLLRRPVLWLLVFCFSTAVGISLGPYSMLPLFLVDEHGFTREAANQLLSISRIGAVVLPFVSGWFTDRWGAKPALFLYFTLCGASTMLIGIGTGTLLIAAVMLQPMFSVLFFTPAFTVVSHMFNPEERAVVVSFIGPINAFLGVGLIPWVLGLLGQAGLFSLGFILQGGICMLSLALLPKFPAHRH</sequence>
<keyword evidence="5 6" id="KW-0472">Membrane</keyword>
<feature type="transmembrane region" description="Helical" evidence="6">
    <location>
        <begin position="51"/>
        <end position="74"/>
    </location>
</feature>
<feature type="transmembrane region" description="Helical" evidence="6">
    <location>
        <begin position="337"/>
        <end position="358"/>
    </location>
</feature>
<feature type="transmembrane region" description="Helical" evidence="6">
    <location>
        <begin position="364"/>
        <end position="385"/>
    </location>
</feature>
<dbReference type="InterPro" id="IPR011701">
    <property type="entry name" value="MFS"/>
</dbReference>
<evidence type="ECO:0000256" key="4">
    <source>
        <dbReference type="ARBA" id="ARBA00022989"/>
    </source>
</evidence>
<feature type="transmembrane region" description="Helical" evidence="6">
    <location>
        <begin position="253"/>
        <end position="272"/>
    </location>
</feature>
<keyword evidence="2" id="KW-1003">Cell membrane</keyword>
<dbReference type="AlphaFoldDB" id="A0A6N6MWC6"/>
<dbReference type="OrthoDB" id="5469886at2"/>
<evidence type="ECO:0000256" key="2">
    <source>
        <dbReference type="ARBA" id="ARBA00022475"/>
    </source>
</evidence>
<comment type="caution">
    <text evidence="8">The sequence shown here is derived from an EMBL/GenBank/DDBJ whole genome shotgun (WGS) entry which is preliminary data.</text>
</comment>
<keyword evidence="4 6" id="KW-1133">Transmembrane helix</keyword>
<evidence type="ECO:0000256" key="5">
    <source>
        <dbReference type="ARBA" id="ARBA00023136"/>
    </source>
</evidence>
<dbReference type="EMBL" id="WAIE01000013">
    <property type="protein sequence ID" value="KAB1437216.1"/>
    <property type="molecule type" value="Genomic_DNA"/>
</dbReference>
<feature type="transmembrane region" description="Helical" evidence="6">
    <location>
        <begin position="313"/>
        <end position="330"/>
    </location>
</feature>
<reference evidence="8 9" key="1">
    <citation type="journal article" date="2017" name="Int. J. Syst. Evol. Microbiol.">
        <title>Desulfovibrio senegalensis sp. nov., a mesophilic sulfate reducer isolated from marine sediment.</title>
        <authorList>
            <person name="Thioye A."/>
            <person name="Gam Z.B.A."/>
            <person name="Mbengue M."/>
            <person name="Cayol J.L."/>
            <person name="Joseph-Bartoli M."/>
            <person name="Toure-Kane C."/>
            <person name="Labat M."/>
        </authorList>
    </citation>
    <scope>NUCLEOTIDE SEQUENCE [LARGE SCALE GENOMIC DNA]</scope>
    <source>
        <strain evidence="8 9">DSM 101509</strain>
    </source>
</reference>
<organism evidence="8 9">
    <name type="scientific">Pseudodesulfovibrio senegalensis</name>
    <dbReference type="NCBI Taxonomy" id="1721087"/>
    <lineage>
        <taxon>Bacteria</taxon>
        <taxon>Pseudomonadati</taxon>
        <taxon>Thermodesulfobacteriota</taxon>
        <taxon>Desulfovibrionia</taxon>
        <taxon>Desulfovibrionales</taxon>
        <taxon>Desulfovibrionaceae</taxon>
    </lineage>
</organism>
<dbReference type="SUPFAM" id="SSF103473">
    <property type="entry name" value="MFS general substrate transporter"/>
    <property type="match status" value="1"/>
</dbReference>
<gene>
    <name evidence="8" type="ORF">F8A88_15655</name>
</gene>
<keyword evidence="9" id="KW-1185">Reference proteome</keyword>
<keyword evidence="3 6" id="KW-0812">Transmembrane</keyword>
<evidence type="ECO:0000313" key="8">
    <source>
        <dbReference type="EMBL" id="KAB1437216.1"/>
    </source>
</evidence>
<evidence type="ECO:0000256" key="1">
    <source>
        <dbReference type="ARBA" id="ARBA00004651"/>
    </source>
</evidence>
<dbReference type="Gene3D" id="1.20.1250.20">
    <property type="entry name" value="MFS general substrate transporter like domains"/>
    <property type="match status" value="2"/>
</dbReference>
<dbReference type="Pfam" id="PF07690">
    <property type="entry name" value="MFS_1"/>
    <property type="match status" value="1"/>
</dbReference>
<feature type="transmembrane region" description="Helical" evidence="6">
    <location>
        <begin position="12"/>
        <end position="31"/>
    </location>
</feature>
<dbReference type="Proteomes" id="UP000438699">
    <property type="component" value="Unassembled WGS sequence"/>
</dbReference>
<accession>A0A6N6MWC6</accession>
<dbReference type="GO" id="GO:0005886">
    <property type="term" value="C:plasma membrane"/>
    <property type="evidence" value="ECO:0007669"/>
    <property type="project" value="UniProtKB-SubCell"/>
</dbReference>
<feature type="transmembrane region" description="Helical" evidence="6">
    <location>
        <begin position="111"/>
        <end position="135"/>
    </location>
</feature>
<dbReference type="InterPro" id="IPR036259">
    <property type="entry name" value="MFS_trans_sf"/>
</dbReference>
<dbReference type="InterPro" id="IPR050189">
    <property type="entry name" value="MFS_Efflux_Transporters"/>
</dbReference>
<evidence type="ECO:0000259" key="7">
    <source>
        <dbReference type="PROSITE" id="PS50850"/>
    </source>
</evidence>
<dbReference type="PANTHER" id="PTHR43124:SF3">
    <property type="entry name" value="CHLORAMPHENICOL EFFLUX PUMP RV0191"/>
    <property type="match status" value="1"/>
</dbReference>
<name>A0A6N6MWC6_9BACT</name>
<protein>
    <submittedName>
        <fullName evidence="8">MFS transporter</fullName>
    </submittedName>
</protein>
<feature type="transmembrane region" description="Helical" evidence="6">
    <location>
        <begin position="86"/>
        <end position="105"/>
    </location>
</feature>
<dbReference type="InterPro" id="IPR020846">
    <property type="entry name" value="MFS_dom"/>
</dbReference>
<evidence type="ECO:0000256" key="3">
    <source>
        <dbReference type="ARBA" id="ARBA00022692"/>
    </source>
</evidence>
<comment type="subcellular location">
    <subcellularLocation>
        <location evidence="1">Cell membrane</location>
        <topology evidence="1">Multi-pass membrane protein</topology>
    </subcellularLocation>
</comment>
<dbReference type="PANTHER" id="PTHR43124">
    <property type="entry name" value="PURINE EFFLUX PUMP PBUE"/>
    <property type="match status" value="1"/>
</dbReference>
<feature type="transmembrane region" description="Helical" evidence="6">
    <location>
        <begin position="284"/>
        <end position="307"/>
    </location>
</feature>
<evidence type="ECO:0000313" key="9">
    <source>
        <dbReference type="Proteomes" id="UP000438699"/>
    </source>
</evidence>